<evidence type="ECO:0000259" key="9">
    <source>
        <dbReference type="Pfam" id="PF21082"/>
    </source>
</evidence>
<comment type="subcellular location">
    <subcellularLocation>
        <location evidence="1">Cell membrane</location>
        <topology evidence="1">Multi-pass membrane protein</topology>
    </subcellularLocation>
</comment>
<accession>A0ABQ1UGV1</accession>
<dbReference type="InterPro" id="IPR023408">
    <property type="entry name" value="MscS_beta-dom_sf"/>
</dbReference>
<dbReference type="SUPFAM" id="SSF82861">
    <property type="entry name" value="Mechanosensitive channel protein MscS (YggB), transmembrane region"/>
    <property type="match status" value="1"/>
</dbReference>
<evidence type="ECO:0008006" key="12">
    <source>
        <dbReference type="Google" id="ProtNLM"/>
    </source>
</evidence>
<dbReference type="InterPro" id="IPR010920">
    <property type="entry name" value="LSM_dom_sf"/>
</dbReference>
<dbReference type="Proteomes" id="UP000647339">
    <property type="component" value="Unassembled WGS sequence"/>
</dbReference>
<evidence type="ECO:0000259" key="8">
    <source>
        <dbReference type="Pfam" id="PF00924"/>
    </source>
</evidence>
<evidence type="ECO:0000256" key="3">
    <source>
        <dbReference type="ARBA" id="ARBA00022475"/>
    </source>
</evidence>
<dbReference type="InterPro" id="IPR006685">
    <property type="entry name" value="MscS_channel_2nd"/>
</dbReference>
<evidence type="ECO:0000256" key="5">
    <source>
        <dbReference type="ARBA" id="ARBA00022989"/>
    </source>
</evidence>
<evidence type="ECO:0000313" key="11">
    <source>
        <dbReference type="Proteomes" id="UP000647339"/>
    </source>
</evidence>
<dbReference type="InterPro" id="IPR045042">
    <property type="entry name" value="YnaI-like"/>
</dbReference>
<keyword evidence="3" id="KW-1003">Cell membrane</keyword>
<reference evidence="11" key="1">
    <citation type="journal article" date="2019" name="Int. J. Syst. Evol. Microbiol.">
        <title>The Global Catalogue of Microorganisms (GCM) 10K type strain sequencing project: providing services to taxonomists for standard genome sequencing and annotation.</title>
        <authorList>
            <consortium name="The Broad Institute Genomics Platform"/>
            <consortium name="The Broad Institute Genome Sequencing Center for Infectious Disease"/>
            <person name="Wu L."/>
            <person name="Ma J."/>
        </authorList>
    </citation>
    <scope>NUCLEOTIDE SEQUENCE [LARGE SCALE GENOMIC DNA]</scope>
    <source>
        <strain evidence="11">CGMCC 1.15407</strain>
    </source>
</reference>
<evidence type="ECO:0000256" key="6">
    <source>
        <dbReference type="ARBA" id="ARBA00023136"/>
    </source>
</evidence>
<dbReference type="SUPFAM" id="SSF50182">
    <property type="entry name" value="Sm-like ribonucleoproteins"/>
    <property type="match status" value="1"/>
</dbReference>
<dbReference type="Gene3D" id="3.30.70.100">
    <property type="match status" value="1"/>
</dbReference>
<protein>
    <recommendedName>
        <fullName evidence="12">Mechanosensitive ion channel family protein</fullName>
    </recommendedName>
</protein>
<feature type="transmembrane region" description="Helical" evidence="7">
    <location>
        <begin position="267"/>
        <end position="291"/>
    </location>
</feature>
<feature type="transmembrane region" description="Helical" evidence="7">
    <location>
        <begin position="237"/>
        <end position="261"/>
    </location>
</feature>
<dbReference type="Gene3D" id="1.10.287.1260">
    <property type="match status" value="1"/>
</dbReference>
<sequence>MCSFAKNKKRLIMASRFRLILLGLALLVSNCLFGFAGGIDEDFPQIQDTASYVNLSTPYTTTLTFFLNLEEKNFKPENAAKTLGGDLTPEQARKQVVKLKQVFDGQGVFVDVEQVPNEANYADSTRSYQAKYFFNNNRLPKIFLEKTGDKWKFSSYTVSQINELHKETYPYGTAKLLNLLPKIGQQVYLGLHLWQLCGIFLLVLFVFTAHKLFTFIVDRGMFHVSKKLGYKQVAETYLLPVARVISIYFVVLLVDIFIRVLQLPIEVVSWIVIMLNAVKPLIITIVFYKLADLLSAYFERQADKTESNLDDQLVPLVRKTLKAFIIIVGSLFILKDGLQVDIWPFLTGLSIGGLAFALAAQDTIKNFFGSVMIFIDKPFQVGDWITSGDVDGTVEEVGFRSTRVRTFRNSLMYIPNGRIADATIDNHGLRQYRRFYTTITITYGTPPELIDVFVEGLREIVKSHPLTRKDYYNVYFNNMSAYSLDIMFYVFFEVPTWGDELQGRHEILIKIVKLANELGVNFAFPTQTLHMETFPEKEGLSPIYEDNAEAYKQRLDAFVQREMKR</sequence>
<dbReference type="EMBL" id="BMIU01000001">
    <property type="protein sequence ID" value="GGF18739.1"/>
    <property type="molecule type" value="Genomic_DNA"/>
</dbReference>
<keyword evidence="4 7" id="KW-0812">Transmembrane</keyword>
<feature type="transmembrane region" description="Helical" evidence="7">
    <location>
        <begin position="340"/>
        <end position="360"/>
    </location>
</feature>
<name>A0ABQ1UGV1_9BACT</name>
<keyword evidence="6 7" id="KW-0472">Membrane</keyword>
<dbReference type="InterPro" id="IPR049278">
    <property type="entry name" value="MS_channel_C"/>
</dbReference>
<dbReference type="InterPro" id="IPR011014">
    <property type="entry name" value="MscS_channel_TM-2"/>
</dbReference>
<dbReference type="PANTHER" id="PTHR43634:SF2">
    <property type="entry name" value="LOW CONDUCTANCE MECHANOSENSITIVE CHANNEL YNAI"/>
    <property type="match status" value="1"/>
</dbReference>
<evidence type="ECO:0000256" key="4">
    <source>
        <dbReference type="ARBA" id="ARBA00022692"/>
    </source>
</evidence>
<dbReference type="SUPFAM" id="SSF82689">
    <property type="entry name" value="Mechanosensitive channel protein MscS (YggB), C-terminal domain"/>
    <property type="match status" value="1"/>
</dbReference>
<gene>
    <name evidence="10" type="ORF">GCM10011339_03390</name>
</gene>
<dbReference type="Pfam" id="PF21082">
    <property type="entry name" value="MS_channel_3rd"/>
    <property type="match status" value="1"/>
</dbReference>
<evidence type="ECO:0000256" key="1">
    <source>
        <dbReference type="ARBA" id="ARBA00004651"/>
    </source>
</evidence>
<dbReference type="Gene3D" id="2.30.30.60">
    <property type="match status" value="1"/>
</dbReference>
<comment type="caution">
    <text evidence="10">The sequence shown here is derived from an EMBL/GenBank/DDBJ whole genome shotgun (WGS) entry which is preliminary data.</text>
</comment>
<keyword evidence="11" id="KW-1185">Reference proteome</keyword>
<proteinExistence type="inferred from homology"/>
<feature type="domain" description="Mechanosensitive ion channel MscS C-terminal" evidence="9">
    <location>
        <begin position="437"/>
        <end position="521"/>
    </location>
</feature>
<evidence type="ECO:0000256" key="7">
    <source>
        <dbReference type="SAM" id="Phobius"/>
    </source>
</evidence>
<evidence type="ECO:0000313" key="10">
    <source>
        <dbReference type="EMBL" id="GGF18739.1"/>
    </source>
</evidence>
<dbReference type="PANTHER" id="PTHR43634">
    <property type="entry name" value="OW CONDUCTANCE MECHANOSENSITIVE CHANNEL"/>
    <property type="match status" value="1"/>
</dbReference>
<comment type="similarity">
    <text evidence="2">Belongs to the MscS (TC 1.A.23) family.</text>
</comment>
<keyword evidence="5 7" id="KW-1133">Transmembrane helix</keyword>
<organism evidence="10 11">
    <name type="scientific">Echinicola rosea</name>
    <dbReference type="NCBI Taxonomy" id="1807691"/>
    <lineage>
        <taxon>Bacteria</taxon>
        <taxon>Pseudomonadati</taxon>
        <taxon>Bacteroidota</taxon>
        <taxon>Cytophagia</taxon>
        <taxon>Cytophagales</taxon>
        <taxon>Cyclobacteriaceae</taxon>
        <taxon>Echinicola</taxon>
    </lineage>
</organism>
<feature type="transmembrane region" description="Helical" evidence="7">
    <location>
        <begin position="193"/>
        <end position="217"/>
    </location>
</feature>
<feature type="domain" description="Mechanosensitive ion channel MscS" evidence="8">
    <location>
        <begin position="362"/>
        <end position="427"/>
    </location>
</feature>
<dbReference type="Pfam" id="PF00924">
    <property type="entry name" value="MS_channel_2nd"/>
    <property type="match status" value="1"/>
</dbReference>
<evidence type="ECO:0000256" key="2">
    <source>
        <dbReference type="ARBA" id="ARBA00008017"/>
    </source>
</evidence>
<dbReference type="InterPro" id="IPR011066">
    <property type="entry name" value="MscS_channel_C_sf"/>
</dbReference>